<sequence>MKKCLIILLCFSSIFLCSCWDARELSDIGIVVMTGFDLDHDGNQRVTVLSVQPFGQTQNQENVATTWIGTAAGKSTFDALRNLRRTSTRSLTWMHNKIILIGEEKARQGISDITDLLTRNSEFRYGNLIFVTPGEASEMMQVPANLEKSLFRELLGIIEGAGEWSKGFALNVKELSLNSLASYQNGFVIGNMGFYYSSKTPFTIDFQEYLKLYWKDTEQPIAYVSGGAVIDKDRLVGWLSPIELRGYLILSNKIEQSFSIYKEITDPGFKITVDITNVESKLEFPYVSDDNITAAVTVKATGFITELYGEIPAYDETFIKKIEDIVAQEIASEIYLAVNRAQNDLRTDFLGFHKVFKVRYPKQWEKLKENWCEVFSRIPVSYNVNLKIRHRGLMGKYFHTEDW</sequence>
<keyword evidence="5" id="KW-0472">Membrane</keyword>
<dbReference type="InterPro" id="IPR008844">
    <property type="entry name" value="Spore_GerAC-like"/>
</dbReference>
<dbReference type="GO" id="GO:0009847">
    <property type="term" value="P:spore germination"/>
    <property type="evidence" value="ECO:0007669"/>
    <property type="project" value="InterPro"/>
</dbReference>
<dbReference type="Gene3D" id="3.30.300.210">
    <property type="entry name" value="Nutrient germinant receptor protein C, domain 3"/>
    <property type="match status" value="1"/>
</dbReference>
<keyword evidence="7" id="KW-0449">Lipoprotein</keyword>
<dbReference type="InterPro" id="IPR057336">
    <property type="entry name" value="GerAC_N"/>
</dbReference>
<evidence type="ECO:0000259" key="10">
    <source>
        <dbReference type="Pfam" id="PF25198"/>
    </source>
</evidence>
<keyword evidence="3" id="KW-0309">Germination</keyword>
<comment type="similarity">
    <text evidence="2">Belongs to the GerABKC lipoprotein family.</text>
</comment>
<gene>
    <name evidence="11" type="ORF">CSTERTH_10380</name>
</gene>
<dbReference type="Proteomes" id="UP000092971">
    <property type="component" value="Chromosome"/>
</dbReference>
<dbReference type="GO" id="GO:0016020">
    <property type="term" value="C:membrane"/>
    <property type="evidence" value="ECO:0007669"/>
    <property type="project" value="UniProtKB-SubCell"/>
</dbReference>
<dbReference type="PANTHER" id="PTHR35789:SF1">
    <property type="entry name" value="SPORE GERMINATION PROTEIN B3"/>
    <property type="match status" value="1"/>
</dbReference>
<evidence type="ECO:0000256" key="5">
    <source>
        <dbReference type="ARBA" id="ARBA00023136"/>
    </source>
</evidence>
<evidence type="ECO:0000256" key="6">
    <source>
        <dbReference type="ARBA" id="ARBA00023139"/>
    </source>
</evidence>
<name>A0A1B1YF71_THEST</name>
<keyword evidence="6" id="KW-0564">Palmitate</keyword>
<dbReference type="Pfam" id="PF25198">
    <property type="entry name" value="Spore_GerAC_N"/>
    <property type="match status" value="1"/>
</dbReference>
<evidence type="ECO:0000256" key="4">
    <source>
        <dbReference type="ARBA" id="ARBA00022729"/>
    </source>
</evidence>
<comment type="subcellular location">
    <subcellularLocation>
        <location evidence="1">Membrane</location>
        <topology evidence="1">Lipid-anchor</topology>
    </subcellularLocation>
</comment>
<reference evidence="11 12" key="1">
    <citation type="submission" date="2016-02" db="EMBL/GenBank/DDBJ databases">
        <title>Comparison of Clostridium stercorarium subspecies using comparative genomics and transcriptomics.</title>
        <authorList>
            <person name="Schellenberg J."/>
            <person name="Thallinger G."/>
            <person name="Levin D.B."/>
            <person name="Zhang X."/>
            <person name="Alvare G."/>
            <person name="Fristensky B."/>
            <person name="Sparling R."/>
        </authorList>
    </citation>
    <scope>NUCLEOTIDE SEQUENCE [LARGE SCALE GENOMIC DNA]</scope>
    <source>
        <strain evidence="11 12">DSM 2910</strain>
    </source>
</reference>
<dbReference type="PANTHER" id="PTHR35789">
    <property type="entry name" value="SPORE GERMINATION PROTEIN B3"/>
    <property type="match status" value="1"/>
</dbReference>
<dbReference type="Pfam" id="PF05504">
    <property type="entry name" value="Spore_GerAC"/>
    <property type="match status" value="1"/>
</dbReference>
<feature type="domain" description="Spore germination GerAC-like C-terminal" evidence="9">
    <location>
        <begin position="225"/>
        <end position="392"/>
    </location>
</feature>
<dbReference type="RefSeq" id="WP_015359799.1">
    <property type="nucleotide sequence ID" value="NZ_CP014672.1"/>
</dbReference>
<dbReference type="EMBL" id="CP014672">
    <property type="protein sequence ID" value="ANW99405.1"/>
    <property type="molecule type" value="Genomic_DNA"/>
</dbReference>
<accession>A0A1B1YF71</accession>
<feature type="signal peptide" evidence="8">
    <location>
        <begin position="1"/>
        <end position="22"/>
    </location>
</feature>
<dbReference type="NCBIfam" id="TIGR02887">
    <property type="entry name" value="spore_ger_x_C"/>
    <property type="match status" value="1"/>
</dbReference>
<feature type="domain" description="Spore germination protein N-terminal" evidence="10">
    <location>
        <begin position="21"/>
        <end position="176"/>
    </location>
</feature>
<evidence type="ECO:0000313" key="12">
    <source>
        <dbReference type="Proteomes" id="UP000092971"/>
    </source>
</evidence>
<evidence type="ECO:0000256" key="7">
    <source>
        <dbReference type="ARBA" id="ARBA00023288"/>
    </source>
</evidence>
<evidence type="ECO:0000256" key="8">
    <source>
        <dbReference type="SAM" id="SignalP"/>
    </source>
</evidence>
<keyword evidence="4 8" id="KW-0732">Signal</keyword>
<feature type="chain" id="PRO_5008532770" evidence="8">
    <location>
        <begin position="23"/>
        <end position="403"/>
    </location>
</feature>
<evidence type="ECO:0000256" key="3">
    <source>
        <dbReference type="ARBA" id="ARBA00022544"/>
    </source>
</evidence>
<organism evidence="11 12">
    <name type="scientific">Thermoclostridium stercorarium subsp. thermolacticum DSM 2910</name>
    <dbReference type="NCBI Taxonomy" id="1121336"/>
    <lineage>
        <taxon>Bacteria</taxon>
        <taxon>Bacillati</taxon>
        <taxon>Bacillota</taxon>
        <taxon>Clostridia</taxon>
        <taxon>Eubacteriales</taxon>
        <taxon>Oscillospiraceae</taxon>
        <taxon>Thermoclostridium</taxon>
    </lineage>
</organism>
<evidence type="ECO:0000256" key="2">
    <source>
        <dbReference type="ARBA" id="ARBA00007886"/>
    </source>
</evidence>
<protein>
    <submittedName>
        <fullName evidence="11">Spore gernimation protein GerC</fullName>
    </submittedName>
</protein>
<evidence type="ECO:0000259" key="9">
    <source>
        <dbReference type="Pfam" id="PF05504"/>
    </source>
</evidence>
<dbReference type="InterPro" id="IPR046953">
    <property type="entry name" value="Spore_GerAC-like_C"/>
</dbReference>
<evidence type="ECO:0000256" key="1">
    <source>
        <dbReference type="ARBA" id="ARBA00004635"/>
    </source>
</evidence>
<dbReference type="OrthoDB" id="9816067at2"/>
<dbReference type="PROSITE" id="PS51257">
    <property type="entry name" value="PROKAR_LIPOPROTEIN"/>
    <property type="match status" value="1"/>
</dbReference>
<proteinExistence type="inferred from homology"/>
<dbReference type="AlphaFoldDB" id="A0A1B1YF71"/>
<dbReference type="InterPro" id="IPR038501">
    <property type="entry name" value="Spore_GerAC_C_sf"/>
</dbReference>
<evidence type="ECO:0000313" key="11">
    <source>
        <dbReference type="EMBL" id="ANW99405.1"/>
    </source>
</evidence>